<dbReference type="Pfam" id="PF01453">
    <property type="entry name" value="B_lectin"/>
    <property type="match status" value="1"/>
</dbReference>
<evidence type="ECO:0000256" key="2">
    <source>
        <dbReference type="ARBA" id="ARBA00012513"/>
    </source>
</evidence>
<evidence type="ECO:0000256" key="6">
    <source>
        <dbReference type="ARBA" id="ARBA00048679"/>
    </source>
</evidence>
<dbReference type="SMART" id="SM00108">
    <property type="entry name" value="B_lectin"/>
    <property type="match status" value="1"/>
</dbReference>
<dbReference type="InterPro" id="IPR051343">
    <property type="entry name" value="G-type_lectin_kinases/EP1-like"/>
</dbReference>
<protein>
    <recommendedName>
        <fullName evidence="2">non-specific serine/threonine protein kinase</fullName>
        <ecNumber evidence="2">2.7.11.1</ecNumber>
    </recommendedName>
</protein>
<dbReference type="PROSITE" id="PS50927">
    <property type="entry name" value="BULB_LECTIN"/>
    <property type="match status" value="1"/>
</dbReference>
<evidence type="ECO:0000256" key="7">
    <source>
        <dbReference type="SAM" id="SignalP"/>
    </source>
</evidence>
<dbReference type="Gene3D" id="2.90.10.30">
    <property type="match status" value="1"/>
</dbReference>
<organism evidence="9 10">
    <name type="scientific">Rhynchospora tenuis</name>
    <dbReference type="NCBI Taxonomy" id="198213"/>
    <lineage>
        <taxon>Eukaryota</taxon>
        <taxon>Viridiplantae</taxon>
        <taxon>Streptophyta</taxon>
        <taxon>Embryophyta</taxon>
        <taxon>Tracheophyta</taxon>
        <taxon>Spermatophyta</taxon>
        <taxon>Magnoliopsida</taxon>
        <taxon>Liliopsida</taxon>
        <taxon>Poales</taxon>
        <taxon>Cyperaceae</taxon>
        <taxon>Cyperoideae</taxon>
        <taxon>Rhynchosporeae</taxon>
        <taxon>Rhynchospora</taxon>
    </lineage>
</organism>
<dbReference type="GO" id="GO:0016020">
    <property type="term" value="C:membrane"/>
    <property type="evidence" value="ECO:0007669"/>
    <property type="project" value="UniProtKB-SubCell"/>
</dbReference>
<accession>A0AAD5ZLK9</accession>
<dbReference type="AlphaFoldDB" id="A0AAD5ZLK9"/>
<dbReference type="InterPro" id="IPR036426">
    <property type="entry name" value="Bulb-type_lectin_dom_sf"/>
</dbReference>
<keyword evidence="3 7" id="KW-0732">Signal</keyword>
<name>A0AAD5ZLK9_9POAL</name>
<dbReference type="EC" id="2.7.11.1" evidence="2"/>
<comment type="caution">
    <text evidence="9">The sequence shown here is derived from an EMBL/GenBank/DDBJ whole genome shotgun (WGS) entry which is preliminary data.</text>
</comment>
<dbReference type="SUPFAM" id="SSF51110">
    <property type="entry name" value="alpha-D-mannose-specific plant lectins"/>
    <property type="match status" value="2"/>
</dbReference>
<dbReference type="PANTHER" id="PTHR47976">
    <property type="entry name" value="G-TYPE LECTIN S-RECEPTOR-LIKE SERINE/THREONINE-PROTEIN KINASE SD2-5"/>
    <property type="match status" value="1"/>
</dbReference>
<dbReference type="FunFam" id="2.90.10.30:FF:000001">
    <property type="entry name" value="Serine/threonine-protein kinase"/>
    <property type="match status" value="1"/>
</dbReference>
<comment type="subcellular location">
    <subcellularLocation>
        <location evidence="1">Membrane</location>
        <topology evidence="1">Single-pass type I membrane protein</topology>
    </subcellularLocation>
</comment>
<reference evidence="9 10" key="1">
    <citation type="journal article" date="2022" name="Cell">
        <title>Repeat-based holocentromeres influence genome architecture and karyotype evolution.</title>
        <authorList>
            <person name="Hofstatter P.G."/>
            <person name="Thangavel G."/>
            <person name="Lux T."/>
            <person name="Neumann P."/>
            <person name="Vondrak T."/>
            <person name="Novak P."/>
            <person name="Zhang M."/>
            <person name="Costa L."/>
            <person name="Castellani M."/>
            <person name="Scott A."/>
            <person name="Toegelov H."/>
            <person name="Fuchs J."/>
            <person name="Mata-Sucre Y."/>
            <person name="Dias Y."/>
            <person name="Vanzela A.L.L."/>
            <person name="Huettel B."/>
            <person name="Almeida C.C.S."/>
            <person name="Simkova H."/>
            <person name="Souza G."/>
            <person name="Pedrosa-Harand A."/>
            <person name="Macas J."/>
            <person name="Mayer K.F.X."/>
            <person name="Houben A."/>
            <person name="Marques A."/>
        </authorList>
    </citation>
    <scope>NUCLEOTIDE SEQUENCE [LARGE SCALE GENOMIC DNA]</scope>
    <source>
        <strain evidence="9">RhyTen1mFocal</strain>
    </source>
</reference>
<feature type="domain" description="Bulb-type lectin" evidence="8">
    <location>
        <begin position="22"/>
        <end position="148"/>
    </location>
</feature>
<proteinExistence type="predicted"/>
<feature type="signal peptide" evidence="7">
    <location>
        <begin position="1"/>
        <end position="23"/>
    </location>
</feature>
<keyword evidence="10" id="KW-1185">Reference proteome</keyword>
<evidence type="ECO:0000256" key="3">
    <source>
        <dbReference type="ARBA" id="ARBA00022729"/>
    </source>
</evidence>
<dbReference type="Gene3D" id="2.90.10.10">
    <property type="entry name" value="Bulb-type lectin domain"/>
    <property type="match status" value="1"/>
</dbReference>
<dbReference type="Proteomes" id="UP001210211">
    <property type="component" value="Unassembled WGS sequence"/>
</dbReference>
<feature type="chain" id="PRO_5042131945" description="non-specific serine/threonine protein kinase" evidence="7">
    <location>
        <begin position="24"/>
        <end position="372"/>
    </location>
</feature>
<dbReference type="InterPro" id="IPR001480">
    <property type="entry name" value="Bulb-type_lectin_dom"/>
</dbReference>
<gene>
    <name evidence="9" type="ORF">LUZ61_003778</name>
</gene>
<evidence type="ECO:0000259" key="8">
    <source>
        <dbReference type="PROSITE" id="PS50927"/>
    </source>
</evidence>
<dbReference type="GO" id="GO:0051707">
    <property type="term" value="P:response to other organism"/>
    <property type="evidence" value="ECO:0007669"/>
    <property type="project" value="UniProtKB-ARBA"/>
</dbReference>
<evidence type="ECO:0000256" key="5">
    <source>
        <dbReference type="ARBA" id="ARBA00047899"/>
    </source>
</evidence>
<keyword evidence="4" id="KW-0675">Receptor</keyword>
<evidence type="ECO:0000256" key="4">
    <source>
        <dbReference type="ARBA" id="ARBA00023170"/>
    </source>
</evidence>
<comment type="catalytic activity">
    <reaction evidence="5">
        <text>L-threonyl-[protein] + ATP = O-phospho-L-threonyl-[protein] + ADP + H(+)</text>
        <dbReference type="Rhea" id="RHEA:46608"/>
        <dbReference type="Rhea" id="RHEA-COMP:11060"/>
        <dbReference type="Rhea" id="RHEA-COMP:11605"/>
        <dbReference type="ChEBI" id="CHEBI:15378"/>
        <dbReference type="ChEBI" id="CHEBI:30013"/>
        <dbReference type="ChEBI" id="CHEBI:30616"/>
        <dbReference type="ChEBI" id="CHEBI:61977"/>
        <dbReference type="ChEBI" id="CHEBI:456216"/>
        <dbReference type="EC" id="2.7.11.1"/>
    </reaction>
</comment>
<dbReference type="PANTHER" id="PTHR47976:SF108">
    <property type="entry name" value="G-TYPE LECTIN S-RECEPTOR-LIKE SERINE_THREONINE-PROTEIN KINASE LECRK1"/>
    <property type="match status" value="1"/>
</dbReference>
<evidence type="ECO:0000256" key="1">
    <source>
        <dbReference type="ARBA" id="ARBA00004479"/>
    </source>
</evidence>
<dbReference type="EMBL" id="JAMRDG010000001">
    <property type="protein sequence ID" value="KAJ3700073.1"/>
    <property type="molecule type" value="Genomic_DNA"/>
</dbReference>
<sequence length="372" mass="41201">MALVHSLLSCLLLALSVPLQLQAQTTTTHNITLGSNLNSAGPNISWLSPSGEFAFGFSPLNLNTSEFLLAIWFVNTADNTTAWYANGDKPAPLGSTLQFTSFGLSLKNSAGQELWSAGVNGAVYAGMLDTGNFVLYNSSRKPIWQSFENPSDTILPTQVLQPGSVLMSRLMATDYTSGRFILKVQDDGNLVFYTVALVSRYQYGAYWTSNTVGNGTKLVFNETGNIYFILKNNTRFNVTYGQLDVPSDFYQRATLDYDGVFRQYVHPKRTSTSERGGWDNDWTMVDLLPENICDGGITSTGSGFCGFNSYCKFSSNKSVDCECPPHYSFLDPNHKYKGCIPDFPPQSCKIDESDQFEFLSISNLDWPLADYE</sequence>
<evidence type="ECO:0000313" key="9">
    <source>
        <dbReference type="EMBL" id="KAJ3700073.1"/>
    </source>
</evidence>
<evidence type="ECO:0000313" key="10">
    <source>
        <dbReference type="Proteomes" id="UP001210211"/>
    </source>
</evidence>
<dbReference type="GO" id="GO:0004674">
    <property type="term" value="F:protein serine/threonine kinase activity"/>
    <property type="evidence" value="ECO:0007669"/>
    <property type="project" value="UniProtKB-EC"/>
</dbReference>
<comment type="catalytic activity">
    <reaction evidence="6">
        <text>L-seryl-[protein] + ATP = O-phospho-L-seryl-[protein] + ADP + H(+)</text>
        <dbReference type="Rhea" id="RHEA:17989"/>
        <dbReference type="Rhea" id="RHEA-COMP:9863"/>
        <dbReference type="Rhea" id="RHEA-COMP:11604"/>
        <dbReference type="ChEBI" id="CHEBI:15378"/>
        <dbReference type="ChEBI" id="CHEBI:29999"/>
        <dbReference type="ChEBI" id="CHEBI:30616"/>
        <dbReference type="ChEBI" id="CHEBI:83421"/>
        <dbReference type="ChEBI" id="CHEBI:456216"/>
        <dbReference type="EC" id="2.7.11.1"/>
    </reaction>
</comment>